<feature type="compositionally biased region" description="Polar residues" evidence="1">
    <location>
        <begin position="437"/>
        <end position="450"/>
    </location>
</feature>
<feature type="compositionally biased region" description="Polar residues" evidence="1">
    <location>
        <begin position="293"/>
        <end position="310"/>
    </location>
</feature>
<feature type="compositionally biased region" description="Basic and acidic residues" evidence="1">
    <location>
        <begin position="282"/>
        <end position="292"/>
    </location>
</feature>
<dbReference type="InterPro" id="IPR017956">
    <property type="entry name" value="AT_hook_DNA-bd_motif"/>
</dbReference>
<feature type="compositionally biased region" description="Basic and acidic residues" evidence="1">
    <location>
        <begin position="323"/>
        <end position="332"/>
    </location>
</feature>
<comment type="caution">
    <text evidence="2">The sequence shown here is derived from an EMBL/GenBank/DDBJ whole genome shotgun (WGS) entry which is preliminary data.</text>
</comment>
<evidence type="ECO:0000313" key="2">
    <source>
        <dbReference type="EMBL" id="CDO94362.1"/>
    </source>
</evidence>
<feature type="region of interest" description="Disordered" evidence="1">
    <location>
        <begin position="430"/>
        <end position="455"/>
    </location>
</feature>
<feature type="compositionally biased region" description="Basic residues" evidence="1">
    <location>
        <begin position="93"/>
        <end position="102"/>
    </location>
</feature>
<feature type="compositionally biased region" description="Polar residues" evidence="1">
    <location>
        <begin position="142"/>
        <end position="153"/>
    </location>
</feature>
<feature type="compositionally biased region" description="Basic and acidic residues" evidence="1">
    <location>
        <begin position="339"/>
        <end position="349"/>
    </location>
</feature>
<evidence type="ECO:0000313" key="3">
    <source>
        <dbReference type="Proteomes" id="UP000031516"/>
    </source>
</evidence>
<dbReference type="EMBL" id="CCBQ010000037">
    <property type="protein sequence ID" value="CDO94362.1"/>
    <property type="molecule type" value="Genomic_DNA"/>
</dbReference>
<feature type="region of interest" description="Disordered" evidence="1">
    <location>
        <begin position="567"/>
        <end position="620"/>
    </location>
</feature>
<organism evidence="2 3">
    <name type="scientific">Kluyveromyces dobzhanskii CBS 2104</name>
    <dbReference type="NCBI Taxonomy" id="1427455"/>
    <lineage>
        <taxon>Eukaryota</taxon>
        <taxon>Fungi</taxon>
        <taxon>Dikarya</taxon>
        <taxon>Ascomycota</taxon>
        <taxon>Saccharomycotina</taxon>
        <taxon>Saccharomycetes</taxon>
        <taxon>Saccharomycetales</taxon>
        <taxon>Saccharomycetaceae</taxon>
        <taxon>Kluyveromyces</taxon>
    </lineage>
</organism>
<dbReference type="AlphaFoldDB" id="A0A0A8L8B9"/>
<feature type="compositionally biased region" description="Polar residues" evidence="1">
    <location>
        <begin position="514"/>
        <end position="525"/>
    </location>
</feature>
<feature type="region of interest" description="Disordered" evidence="1">
    <location>
        <begin position="1"/>
        <end position="353"/>
    </location>
</feature>
<feature type="compositionally biased region" description="Basic and acidic residues" evidence="1">
    <location>
        <begin position="498"/>
        <end position="510"/>
    </location>
</feature>
<accession>A0A0A8L8B9</accession>
<keyword evidence="3" id="KW-1185">Reference proteome</keyword>
<name>A0A0A8L8B9_9SACH</name>
<feature type="compositionally biased region" description="Polar residues" evidence="1">
    <location>
        <begin position="105"/>
        <end position="132"/>
    </location>
</feature>
<dbReference type="PRINTS" id="PR00929">
    <property type="entry name" value="ATHOOK"/>
</dbReference>
<reference evidence="2 3" key="1">
    <citation type="submission" date="2014-03" db="EMBL/GenBank/DDBJ databases">
        <title>The genome of Kluyveromyces dobzhanskii.</title>
        <authorList>
            <person name="Nystedt B."/>
            <person name="Astrom S."/>
        </authorList>
    </citation>
    <scope>NUCLEOTIDE SEQUENCE [LARGE SCALE GENOMIC DNA]</scope>
    <source>
        <strain evidence="2 3">CBS 2104</strain>
    </source>
</reference>
<feature type="compositionally biased region" description="Basic residues" evidence="1">
    <location>
        <begin position="37"/>
        <end position="46"/>
    </location>
</feature>
<sequence>MNDSNISSAMDLSFLSQESNIQQIGTIERTDTPKTTEKRKRGRPRTKPVIPTALDADGNPIKKQRGRPRKVLTDATDTDGEKNKPLDENGVPLKKRRGRPKKSLIDSTSVTYPLGSSNKSTAPNGNTYQDSASGYLAVASKSDASTSSQTNPDKINKQGRPKKIDVSESSKSKTSTERTDYAGVRTMREKQNEEETSRPKKSERLIEHFDSKRLSHRSDVFGIEGPQRKVAFPENEEHPELIRSINGISNDNLAYKEREQSASISSDESYLPTNDLSQVPKSEPRGTDHMEFTEQNLPERTSKILDSSIQPKAPRRRGRPKKVRDESAEPKVKRPRGRPPKEKHDKDRPQQVLNTEKLYENQWTLNNMISINDSKGSHVEDTSLLKPTEKNKDVFLNFKKNQEKATKPNTILDDSYDVFSFDNNGTSNFVIPEDALPSQSAKKNNSQKTSPMKPLKEQLELIDTNIQFSDENESDIDYSISESQNEGSSSPVQSPSDPRLDSLRPDEELKVLTGPTNDLAKSQNILEKGPTTLKEEKSRVNSLGENSCKATSPHLSEEWSLSLSFQDVKGQGTPDASPLSERNTSFKPIHSSPNLVTDVASQKPESLKQTEQGAQSSSENDLLTKFSAIKELPSWQALNSNLLTLLDGDITTLNEYFNDLLSYMNKTDASLASDTTGELTFFINNMPNEELALKFNNWIDQKANEIFMSFENKINNKVTTLHHQFEIAKELIQGIDNDAVLIEFANRFNIKF</sequence>
<evidence type="ECO:0000256" key="1">
    <source>
        <dbReference type="SAM" id="MobiDB-lite"/>
    </source>
</evidence>
<dbReference type="SMART" id="SM00384">
    <property type="entry name" value="AT_hook"/>
    <property type="match status" value="5"/>
</dbReference>
<feature type="region of interest" description="Disordered" evidence="1">
    <location>
        <begin position="481"/>
        <end position="553"/>
    </location>
</feature>
<gene>
    <name evidence="2" type="ORF">KLDO_g2630</name>
</gene>
<dbReference type="GO" id="GO:0003677">
    <property type="term" value="F:DNA binding"/>
    <property type="evidence" value="ECO:0007669"/>
    <property type="project" value="InterPro"/>
</dbReference>
<proteinExistence type="predicted"/>
<dbReference type="Proteomes" id="UP000031516">
    <property type="component" value="Unassembled WGS sequence"/>
</dbReference>
<feature type="compositionally biased region" description="Polar residues" evidence="1">
    <location>
        <begin position="580"/>
        <end position="620"/>
    </location>
</feature>
<feature type="compositionally biased region" description="Polar residues" evidence="1">
    <location>
        <begin position="540"/>
        <end position="553"/>
    </location>
</feature>
<feature type="compositionally biased region" description="Polar residues" evidence="1">
    <location>
        <begin position="1"/>
        <end position="25"/>
    </location>
</feature>
<feature type="compositionally biased region" description="Basic residues" evidence="1">
    <location>
        <begin position="313"/>
        <end position="322"/>
    </location>
</feature>
<feature type="compositionally biased region" description="Polar residues" evidence="1">
    <location>
        <begin position="261"/>
        <end position="280"/>
    </location>
</feature>
<feature type="compositionally biased region" description="Low complexity" evidence="1">
    <location>
        <begin position="481"/>
        <end position="490"/>
    </location>
</feature>
<feature type="compositionally biased region" description="Basic and acidic residues" evidence="1">
    <location>
        <begin position="162"/>
        <end position="219"/>
    </location>
</feature>
<protein>
    <submittedName>
        <fullName evidence="2">WGS project CCBQ000000000 data, contig 00106</fullName>
    </submittedName>
</protein>
<dbReference type="OrthoDB" id="4070233at2759"/>